<keyword evidence="11" id="KW-1185">Reference proteome</keyword>
<keyword evidence="3" id="KW-1003">Cell membrane</keyword>
<evidence type="ECO:0000313" key="11">
    <source>
        <dbReference type="Proteomes" id="UP000346198"/>
    </source>
</evidence>
<comment type="similarity">
    <text evidence="2">Belongs to the CPA3 antiporters (TC 2.A.63) subunit D family.</text>
</comment>
<reference evidence="10 11" key="1">
    <citation type="submission" date="2019-04" db="EMBL/GenBank/DDBJ databases">
        <authorList>
            <person name="Van Vliet M D."/>
        </authorList>
    </citation>
    <scope>NUCLEOTIDE SEQUENCE [LARGE SCALE GENOMIC DNA]</scope>
    <source>
        <strain evidence="10 11">F21</strain>
    </source>
</reference>
<feature type="transmembrane region" description="Helical" evidence="8">
    <location>
        <begin position="344"/>
        <end position="362"/>
    </location>
</feature>
<dbReference type="PANTHER" id="PTHR42703:SF1">
    <property type="entry name" value="NA(+)_H(+) ANTIPORTER SUBUNIT D1"/>
    <property type="match status" value="1"/>
</dbReference>
<evidence type="ECO:0000256" key="3">
    <source>
        <dbReference type="ARBA" id="ARBA00022475"/>
    </source>
</evidence>
<feature type="transmembrane region" description="Helical" evidence="8">
    <location>
        <begin position="405"/>
        <end position="423"/>
    </location>
</feature>
<feature type="transmembrane region" description="Helical" evidence="8">
    <location>
        <begin position="277"/>
        <end position="299"/>
    </location>
</feature>
<gene>
    <name evidence="10" type="primary">mrpD_2</name>
    <name evidence="10" type="ORF">SCARR_05407</name>
</gene>
<dbReference type="GO" id="GO:0005886">
    <property type="term" value="C:plasma membrane"/>
    <property type="evidence" value="ECO:0007669"/>
    <property type="project" value="UniProtKB-SubCell"/>
</dbReference>
<feature type="transmembrane region" description="Helical" evidence="8">
    <location>
        <begin position="65"/>
        <end position="82"/>
    </location>
</feature>
<evidence type="ECO:0000256" key="6">
    <source>
        <dbReference type="ARBA" id="ARBA00023136"/>
    </source>
</evidence>
<protein>
    <submittedName>
        <fullName evidence="10">Na(+)/H(+) antiporter subunit D</fullName>
    </submittedName>
</protein>
<evidence type="ECO:0000256" key="2">
    <source>
        <dbReference type="ARBA" id="ARBA00005346"/>
    </source>
</evidence>
<evidence type="ECO:0000313" key="10">
    <source>
        <dbReference type="EMBL" id="VGO23300.1"/>
    </source>
</evidence>
<dbReference type="Proteomes" id="UP000346198">
    <property type="component" value="Unassembled WGS sequence"/>
</dbReference>
<dbReference type="EMBL" id="CAAHFH010000003">
    <property type="protein sequence ID" value="VGO23300.1"/>
    <property type="molecule type" value="Genomic_DNA"/>
</dbReference>
<keyword evidence="5 8" id="KW-1133">Transmembrane helix</keyword>
<sequence>MHLVDSFGVSLVLDQTAAWFILLNAIVSIAVAWHERYKGRHHYFFILLALLHGCVNACFVSNDLFNLYVVIELTTICAFLLIGQGMSTRHLWNALRYIFLSNVGMLFYLLGVLLVYESAGDFSFASAVEAPPTARAMIVTGLLVKGGVFLPGLWLPQAHAEADAAVSALLSGVVVNIGLLPLIRLEACSPDVETVIRVVGFGGIFTGLALAFFQRDIKRLLACSTISQVGFVLIAPAAGPVYAFAHGIAKASLFLCAGRLPDRDLQQLKEKGVDRPIALPMVLAALSIAGCPLLFGFFAKYSVGAILSERAYGLVLLASVGTAAILTPIILIPQKSASWRKSPWWQAPTLLGVVLLVCGFFSGPYHLSALLKSVGVLAAGMLLHKTLLQRLFAFTLPGGWEKLEHVVGMTCVALILLIAAVYLP</sequence>
<proteinExistence type="inferred from homology"/>
<evidence type="ECO:0000256" key="4">
    <source>
        <dbReference type="ARBA" id="ARBA00022692"/>
    </source>
</evidence>
<feature type="transmembrane region" description="Helical" evidence="8">
    <location>
        <begin position="41"/>
        <end position="59"/>
    </location>
</feature>
<feature type="transmembrane region" description="Helical" evidence="8">
    <location>
        <begin position="94"/>
        <end position="116"/>
    </location>
</feature>
<dbReference type="InterPro" id="IPR001750">
    <property type="entry name" value="ND/Mrp_TM"/>
</dbReference>
<feature type="transmembrane region" description="Helical" evidence="8">
    <location>
        <begin position="220"/>
        <end position="245"/>
    </location>
</feature>
<feature type="transmembrane region" description="Helical" evidence="8">
    <location>
        <begin position="16"/>
        <end position="34"/>
    </location>
</feature>
<organism evidence="10 11">
    <name type="scientific">Pontiella sulfatireligans</name>
    <dbReference type="NCBI Taxonomy" id="2750658"/>
    <lineage>
        <taxon>Bacteria</taxon>
        <taxon>Pseudomonadati</taxon>
        <taxon>Kiritimatiellota</taxon>
        <taxon>Kiritimatiellia</taxon>
        <taxon>Kiritimatiellales</taxon>
        <taxon>Pontiellaceae</taxon>
        <taxon>Pontiella</taxon>
    </lineage>
</organism>
<dbReference type="PANTHER" id="PTHR42703">
    <property type="entry name" value="NADH DEHYDROGENASE"/>
    <property type="match status" value="1"/>
</dbReference>
<accession>A0A6C2USI6</accession>
<dbReference type="PRINTS" id="PR01437">
    <property type="entry name" value="NUOXDRDTASE4"/>
</dbReference>
<evidence type="ECO:0000256" key="1">
    <source>
        <dbReference type="ARBA" id="ARBA00004651"/>
    </source>
</evidence>
<dbReference type="GO" id="GO:0008137">
    <property type="term" value="F:NADH dehydrogenase (ubiquinone) activity"/>
    <property type="evidence" value="ECO:0007669"/>
    <property type="project" value="InterPro"/>
</dbReference>
<name>A0A6C2USI6_9BACT</name>
<keyword evidence="4 7" id="KW-0812">Transmembrane</keyword>
<feature type="transmembrane region" description="Helical" evidence="8">
    <location>
        <begin position="162"/>
        <end position="183"/>
    </location>
</feature>
<dbReference type="InterPro" id="IPR003918">
    <property type="entry name" value="NADH_UbQ_OxRdtase"/>
</dbReference>
<feature type="transmembrane region" description="Helical" evidence="8">
    <location>
        <begin position="374"/>
        <end position="393"/>
    </location>
</feature>
<dbReference type="GO" id="GO:0042773">
    <property type="term" value="P:ATP synthesis coupled electron transport"/>
    <property type="evidence" value="ECO:0007669"/>
    <property type="project" value="InterPro"/>
</dbReference>
<evidence type="ECO:0000259" key="9">
    <source>
        <dbReference type="Pfam" id="PF00361"/>
    </source>
</evidence>
<evidence type="ECO:0000256" key="7">
    <source>
        <dbReference type="RuleBase" id="RU000320"/>
    </source>
</evidence>
<feature type="domain" description="NADH:quinone oxidoreductase/Mrp antiporter transmembrane" evidence="9">
    <location>
        <begin position="61"/>
        <end position="323"/>
    </location>
</feature>
<evidence type="ECO:0000256" key="5">
    <source>
        <dbReference type="ARBA" id="ARBA00022989"/>
    </source>
</evidence>
<keyword evidence="6 8" id="KW-0472">Membrane</keyword>
<evidence type="ECO:0000256" key="8">
    <source>
        <dbReference type="SAM" id="Phobius"/>
    </source>
</evidence>
<feature type="transmembrane region" description="Helical" evidence="8">
    <location>
        <begin position="195"/>
        <end position="213"/>
    </location>
</feature>
<dbReference type="AlphaFoldDB" id="A0A6C2USI6"/>
<dbReference type="InterPro" id="IPR050586">
    <property type="entry name" value="CPA3_Na-H_Antiporter_D"/>
</dbReference>
<feature type="transmembrane region" description="Helical" evidence="8">
    <location>
        <begin position="311"/>
        <end position="332"/>
    </location>
</feature>
<dbReference type="Pfam" id="PF00361">
    <property type="entry name" value="Proton_antipo_M"/>
    <property type="match status" value="1"/>
</dbReference>
<comment type="subcellular location">
    <subcellularLocation>
        <location evidence="1">Cell membrane</location>
        <topology evidence="1">Multi-pass membrane protein</topology>
    </subcellularLocation>
    <subcellularLocation>
        <location evidence="7">Membrane</location>
        <topology evidence="7">Multi-pass membrane protein</topology>
    </subcellularLocation>
</comment>
<feature type="transmembrane region" description="Helical" evidence="8">
    <location>
        <begin position="136"/>
        <end position="155"/>
    </location>
</feature>
<dbReference type="RefSeq" id="WP_168433645.1">
    <property type="nucleotide sequence ID" value="NZ_CAAHFH010000003.1"/>
</dbReference>